<dbReference type="InterPro" id="IPR002347">
    <property type="entry name" value="SDR_fam"/>
</dbReference>
<dbReference type="PANTHER" id="PTHR42879:SF2">
    <property type="entry name" value="3-OXOACYL-[ACYL-CARRIER-PROTEIN] REDUCTASE FABG"/>
    <property type="match status" value="1"/>
</dbReference>
<dbReference type="SUPFAM" id="SSF51735">
    <property type="entry name" value="NAD(P)-binding Rossmann-fold domains"/>
    <property type="match status" value="1"/>
</dbReference>
<gene>
    <name evidence="2" type="ORF">GCM10011534_16470</name>
</gene>
<dbReference type="Pfam" id="PF13561">
    <property type="entry name" value="adh_short_C2"/>
    <property type="match status" value="1"/>
</dbReference>
<reference evidence="2" key="1">
    <citation type="journal article" date="2014" name="Int. J. Syst. Evol. Microbiol.">
        <title>Complete genome sequence of Corynebacterium casei LMG S-19264T (=DSM 44701T), isolated from a smear-ripened cheese.</title>
        <authorList>
            <consortium name="US DOE Joint Genome Institute (JGI-PGF)"/>
            <person name="Walter F."/>
            <person name="Albersmeier A."/>
            <person name="Kalinowski J."/>
            <person name="Ruckert C."/>
        </authorList>
    </citation>
    <scope>NUCLEOTIDE SEQUENCE</scope>
    <source>
        <strain evidence="2">CGMCC 1.6293</strain>
    </source>
</reference>
<comment type="caution">
    <text evidence="2">The sequence shown here is derived from an EMBL/GenBank/DDBJ whole genome shotgun (WGS) entry which is preliminary data.</text>
</comment>
<dbReference type="EMBL" id="BMLF01000001">
    <property type="protein sequence ID" value="GGL95004.1"/>
    <property type="molecule type" value="Genomic_DNA"/>
</dbReference>
<dbReference type="PRINTS" id="PR00081">
    <property type="entry name" value="GDHRDH"/>
</dbReference>
<name>A0A917WDF3_9RHOB</name>
<reference evidence="2" key="2">
    <citation type="submission" date="2020-09" db="EMBL/GenBank/DDBJ databases">
        <authorList>
            <person name="Sun Q."/>
            <person name="Zhou Y."/>
        </authorList>
    </citation>
    <scope>NUCLEOTIDE SEQUENCE</scope>
    <source>
        <strain evidence="2">CGMCC 1.6293</strain>
    </source>
</reference>
<dbReference type="PANTHER" id="PTHR42879">
    <property type="entry name" value="3-OXOACYL-(ACYL-CARRIER-PROTEIN) REDUCTASE"/>
    <property type="match status" value="1"/>
</dbReference>
<dbReference type="AlphaFoldDB" id="A0A917WDF3"/>
<proteinExistence type="inferred from homology"/>
<protein>
    <submittedName>
        <fullName evidence="2">Short-chain dehydrogenase</fullName>
    </submittedName>
</protein>
<organism evidence="2 3">
    <name type="scientific">Pseudooceanicola nanhaiensis</name>
    <dbReference type="NCBI Taxonomy" id="375761"/>
    <lineage>
        <taxon>Bacteria</taxon>
        <taxon>Pseudomonadati</taxon>
        <taxon>Pseudomonadota</taxon>
        <taxon>Alphaproteobacteria</taxon>
        <taxon>Rhodobacterales</taxon>
        <taxon>Paracoccaceae</taxon>
        <taxon>Pseudooceanicola</taxon>
    </lineage>
</organism>
<keyword evidence="3" id="KW-1185">Reference proteome</keyword>
<dbReference type="RefSeq" id="WP_028286442.1">
    <property type="nucleotide sequence ID" value="NZ_BMLF01000001.1"/>
</dbReference>
<comment type="similarity">
    <text evidence="1">Belongs to the short-chain dehydrogenases/reductases (SDR) family.</text>
</comment>
<sequence>MDLKLDGKRALIAGGSMGIGKAVAGLLAEEGAHVAIVGRDAARARAVAEDIAARHRVTAIASPCDTGQDASVSAMGRDVADRLGGIDIVVNCAAEPAGQARPPSTSELDHAYLDRHMNVKVMGYLRVAQAAMPHMVRQGWGRIISVSGTGMYRPGDTAGAIRNAGVVAMSKNLAHDLAGTGVTTSVVHPGMTRTEKVDAMLQARAEAAGHGFEDELDLLAKATLNGVLPDAMDMARIIAFLASPLSSAINGEVITATGGRPGVITY</sequence>
<dbReference type="InterPro" id="IPR050259">
    <property type="entry name" value="SDR"/>
</dbReference>
<dbReference type="Gene3D" id="3.40.50.720">
    <property type="entry name" value="NAD(P)-binding Rossmann-like Domain"/>
    <property type="match status" value="1"/>
</dbReference>
<dbReference type="InterPro" id="IPR036291">
    <property type="entry name" value="NAD(P)-bd_dom_sf"/>
</dbReference>
<evidence type="ECO:0000313" key="3">
    <source>
        <dbReference type="Proteomes" id="UP000649829"/>
    </source>
</evidence>
<evidence type="ECO:0000256" key="1">
    <source>
        <dbReference type="ARBA" id="ARBA00006484"/>
    </source>
</evidence>
<dbReference type="CDD" id="cd05233">
    <property type="entry name" value="SDR_c"/>
    <property type="match status" value="1"/>
</dbReference>
<accession>A0A917WDF3</accession>
<dbReference type="Proteomes" id="UP000649829">
    <property type="component" value="Unassembled WGS sequence"/>
</dbReference>
<evidence type="ECO:0000313" key="2">
    <source>
        <dbReference type="EMBL" id="GGL95004.1"/>
    </source>
</evidence>